<evidence type="ECO:0000256" key="2">
    <source>
        <dbReference type="ARBA" id="ARBA00009726"/>
    </source>
</evidence>
<dbReference type="GO" id="GO:0005524">
    <property type="term" value="F:ATP binding"/>
    <property type="evidence" value="ECO:0007669"/>
    <property type="project" value="UniProtKB-KW"/>
</dbReference>
<dbReference type="FunFam" id="1.20.1560.10:FF:000010">
    <property type="entry name" value="Multidrug resistance-associated ABC transporter"/>
    <property type="match status" value="1"/>
</dbReference>
<dbReference type="InterPro" id="IPR050173">
    <property type="entry name" value="ABC_transporter_C-like"/>
</dbReference>
<evidence type="ECO:0000256" key="3">
    <source>
        <dbReference type="ARBA" id="ARBA00022448"/>
    </source>
</evidence>
<dbReference type="CDD" id="cd18606">
    <property type="entry name" value="ABC_6TM_YOR1_D2_like"/>
    <property type="match status" value="1"/>
</dbReference>
<dbReference type="FunFam" id="3.40.50.300:FF:000973">
    <property type="entry name" value="Multidrug resistance-associated protein 4"/>
    <property type="match status" value="1"/>
</dbReference>
<dbReference type="SUPFAM" id="SSF52540">
    <property type="entry name" value="P-loop containing nucleoside triphosphate hydrolases"/>
    <property type="match status" value="2"/>
</dbReference>
<evidence type="ECO:0008006" key="15">
    <source>
        <dbReference type="Google" id="ProtNLM"/>
    </source>
</evidence>
<feature type="transmembrane region" description="Helical" evidence="10">
    <location>
        <begin position="894"/>
        <end position="921"/>
    </location>
</feature>
<evidence type="ECO:0000256" key="9">
    <source>
        <dbReference type="ARBA" id="ARBA00023136"/>
    </source>
</evidence>
<dbReference type="FunFam" id="3.40.50.300:FF:000565">
    <property type="entry name" value="ABC bile acid transporter"/>
    <property type="match status" value="1"/>
</dbReference>
<gene>
    <name evidence="13" type="ORF">C6P40_002536</name>
</gene>
<dbReference type="InterPro" id="IPR011527">
    <property type="entry name" value="ABC1_TM_dom"/>
</dbReference>
<evidence type="ECO:0000256" key="6">
    <source>
        <dbReference type="ARBA" id="ARBA00022741"/>
    </source>
</evidence>
<keyword evidence="9 10" id="KW-0472">Membrane</keyword>
<dbReference type="InterPro" id="IPR003439">
    <property type="entry name" value="ABC_transporter-like_ATP-bd"/>
</dbReference>
<proteinExistence type="inferred from homology"/>
<feature type="transmembrane region" description="Helical" evidence="10">
    <location>
        <begin position="350"/>
        <end position="370"/>
    </location>
</feature>
<dbReference type="PANTHER" id="PTHR24223:SF456">
    <property type="entry name" value="MULTIDRUG RESISTANCE-ASSOCIATED PROTEIN LETHAL(2)03659"/>
    <property type="match status" value="1"/>
</dbReference>
<dbReference type="InterPro" id="IPR003593">
    <property type="entry name" value="AAA+_ATPase"/>
</dbReference>
<evidence type="ECO:0000256" key="5">
    <source>
        <dbReference type="ARBA" id="ARBA00022737"/>
    </source>
</evidence>
<feature type="transmembrane region" description="Helical" evidence="10">
    <location>
        <begin position="806"/>
        <end position="834"/>
    </location>
</feature>
<keyword evidence="7" id="KW-0067">ATP-binding</keyword>
<dbReference type="GO" id="GO:0005886">
    <property type="term" value="C:plasma membrane"/>
    <property type="evidence" value="ECO:0007669"/>
    <property type="project" value="TreeGrafter"/>
</dbReference>
<dbReference type="Pfam" id="PF00664">
    <property type="entry name" value="ABC_membrane"/>
    <property type="match status" value="2"/>
</dbReference>
<feature type="transmembrane region" description="Helical" evidence="10">
    <location>
        <begin position="764"/>
        <end position="786"/>
    </location>
</feature>
<dbReference type="PANTHER" id="PTHR24223">
    <property type="entry name" value="ATP-BINDING CASSETTE SUB-FAMILY C"/>
    <property type="match status" value="1"/>
</dbReference>
<feature type="domain" description="ABC transmembrane type-1" evidence="12">
    <location>
        <begin position="772"/>
        <end position="1048"/>
    </location>
</feature>
<feature type="domain" description="ABC transporter" evidence="11">
    <location>
        <begin position="1087"/>
        <end position="1333"/>
    </location>
</feature>
<comment type="similarity">
    <text evidence="2">Belongs to the ABC transporter superfamily. ABCC family. Conjugate transporter (TC 3.A.1.208) subfamily.</text>
</comment>
<dbReference type="Gene3D" id="1.20.1560.10">
    <property type="entry name" value="ABC transporter type 1, transmembrane domain"/>
    <property type="match status" value="2"/>
</dbReference>
<dbReference type="Proteomes" id="UP000697127">
    <property type="component" value="Unassembled WGS sequence"/>
</dbReference>
<dbReference type="SUPFAM" id="SSF90123">
    <property type="entry name" value="ABC transporter transmembrane region"/>
    <property type="match status" value="2"/>
</dbReference>
<dbReference type="PROSITE" id="PS00211">
    <property type="entry name" value="ABC_TRANSPORTER_1"/>
    <property type="match status" value="2"/>
</dbReference>
<feature type="domain" description="ABC transporter" evidence="11">
    <location>
        <begin position="474"/>
        <end position="701"/>
    </location>
</feature>
<evidence type="ECO:0000313" key="13">
    <source>
        <dbReference type="EMBL" id="KAG0687309.1"/>
    </source>
</evidence>
<keyword evidence="4 10" id="KW-0812">Transmembrane</keyword>
<evidence type="ECO:0000256" key="4">
    <source>
        <dbReference type="ARBA" id="ARBA00022692"/>
    </source>
</evidence>
<feature type="transmembrane region" description="Helical" evidence="10">
    <location>
        <begin position="382"/>
        <end position="403"/>
    </location>
</feature>
<keyword evidence="8 10" id="KW-1133">Transmembrane helix</keyword>
<sequence length="1343" mass="152735">MSDSQLEKQVPKELEMQKRWFTFLFTKSIPPVPTDEERKIFPERKSNPLSQFMFLWMNPILITGYKRTLQYEDTWKLDHNQQVDTLYNKFISNLTKLKLKNGNNKVTSLMLLKSLHNTLLFDIWFSLLFKALADIASSTSPLLLKRLTNFVENTSNIENVHYGKGAGYAVGCALLIFFNGVSLNYSFYRAAVLGSKVRVILTRTLMEKSFTVNSNGFHKFPSSRINSIMSTDLSRVDMGVMLTIIVVFIIIPIAISVALLIVNIGVSALAGLATFVLMFVILGLSFKTLVKLREKASKFTDIRVNLTKEFLKNFKMIKLYSWENSYNQRIEDSRNNEIKLTLNMQTIKNILMSIAVALPNFSSMVAFLTVSKVSPSRSSGDIFASLTLFQGIAVAFFNLPLAIGGAANVKVAFERVSEFLSCDDFDVEEYKLKTIDDKNIAIKVENADFEWKSFDNDNDEEEKDDHKVKKEVFIQTENKDSTSLSSDNIESTSVKSLKNINFEISKGEFIIVTGSIGSGKSSLLYALSGLMERTNGEIYVNYNHIICGNSWIKNDTIRDNIIFGSLYDEKKYKSIIDACCLNQDFKQFSGGDLTEVGERGVTLSGGQKARICLARSIYADKDILYLDDVLSAVDAKVGKHIVNECICGLLKGKTVILATHHIDLANKADRIIFMNGDGTLEIGKINELKSEFPKINDFFSSKAIVEITKNENINSIPTVEEENNKEVDILNDSKIIRIIGDEEKAVNNISFDVYKTFHNLGAGILGPFFLPLLLTLIIFSTFSTYFSNVWLSYWIEDHFKNKSYGFYVGLYVFYNIMYAIFSAIEFIILGYFCVTASKKLNLRAIKKVLHAPVAFMDVSPLGRVLNRFTKDTDVLDNEIIDQVRTAIYPLSMMVGTIILCIIYLPWFAIAVPILLFLYIFLTCYYQASSRELKRVEAIRRSFVFTHFNESLEGLDTIKAYNRKEDFINILNKLMDDNNEVYFLTWAIQRWLGSGFSIITILFILIIALLCCFRVFSINAASTGLLLSYAISIPSYLSLSVRCLAQIETEFNSVERLNFYSKELVQEAAYEKPEIDSKLINWPYNGNIEFKNVNLKYRPELPYVIKNLNLTIKGNEKVGFCGRTGAGKSTFMTCLYRLTEFEGLIKIDNENIQNIGLHKLRSSMTIIPQDPVLFYGNIRSNLDPFNEYDDDQLWDSLVISGLIEKDLLDSVKIQKKNDRDYHKFHLDRDVEDNGSNFSLGERQLIALARALVKKTKILILDEATSSVDYITDNKIQETISTHFKDCTILSIAHRLKTILSFDRIVVMDNGEIIQFDEPKKLYEDVNGMFRTLCEQSGIDESDFA</sequence>
<keyword evidence="6" id="KW-0547">Nucleotide-binding</keyword>
<organism evidence="13 14">
    <name type="scientific">Pichia californica</name>
    <dbReference type="NCBI Taxonomy" id="460514"/>
    <lineage>
        <taxon>Eukaryota</taxon>
        <taxon>Fungi</taxon>
        <taxon>Dikarya</taxon>
        <taxon>Ascomycota</taxon>
        <taxon>Saccharomycotina</taxon>
        <taxon>Pichiomycetes</taxon>
        <taxon>Pichiales</taxon>
        <taxon>Pichiaceae</taxon>
        <taxon>Pichia</taxon>
    </lineage>
</organism>
<feature type="domain" description="ABC transmembrane type-1" evidence="12">
    <location>
        <begin position="124"/>
        <end position="408"/>
    </location>
</feature>
<dbReference type="PROSITE" id="PS50929">
    <property type="entry name" value="ABC_TM1F"/>
    <property type="match status" value="2"/>
</dbReference>
<feature type="transmembrane region" description="Helical" evidence="10">
    <location>
        <begin position="166"/>
        <end position="188"/>
    </location>
</feature>
<keyword evidence="5" id="KW-0677">Repeat</keyword>
<dbReference type="Gene3D" id="3.40.50.300">
    <property type="entry name" value="P-loop containing nucleotide triphosphate hydrolases"/>
    <property type="match status" value="2"/>
</dbReference>
<evidence type="ECO:0000259" key="12">
    <source>
        <dbReference type="PROSITE" id="PS50929"/>
    </source>
</evidence>
<evidence type="ECO:0000259" key="11">
    <source>
        <dbReference type="PROSITE" id="PS50893"/>
    </source>
</evidence>
<evidence type="ECO:0000256" key="10">
    <source>
        <dbReference type="SAM" id="Phobius"/>
    </source>
</evidence>
<feature type="transmembrane region" description="Helical" evidence="10">
    <location>
        <begin position="239"/>
        <end position="262"/>
    </location>
</feature>
<evidence type="ECO:0000256" key="1">
    <source>
        <dbReference type="ARBA" id="ARBA00004141"/>
    </source>
</evidence>
<feature type="transmembrane region" description="Helical" evidence="10">
    <location>
        <begin position="1019"/>
        <end position="1038"/>
    </location>
</feature>
<evidence type="ECO:0000313" key="14">
    <source>
        <dbReference type="Proteomes" id="UP000697127"/>
    </source>
</evidence>
<keyword evidence="14" id="KW-1185">Reference proteome</keyword>
<evidence type="ECO:0000256" key="7">
    <source>
        <dbReference type="ARBA" id="ARBA00022840"/>
    </source>
</evidence>
<feature type="transmembrane region" description="Helical" evidence="10">
    <location>
        <begin position="990"/>
        <end position="1012"/>
    </location>
</feature>
<dbReference type="InterPro" id="IPR036640">
    <property type="entry name" value="ABC1_TM_sf"/>
</dbReference>
<name>A0A9P6WHI9_9ASCO</name>
<keyword evidence="3" id="KW-0813">Transport</keyword>
<comment type="caution">
    <text evidence="13">The sequence shown here is derived from an EMBL/GenBank/DDBJ whole genome shotgun (WGS) entry which is preliminary data.</text>
</comment>
<feature type="transmembrane region" description="Helical" evidence="10">
    <location>
        <begin position="268"/>
        <end position="290"/>
    </location>
</feature>
<dbReference type="Pfam" id="PF00005">
    <property type="entry name" value="ABC_tran"/>
    <property type="match status" value="2"/>
</dbReference>
<reference evidence="13" key="1">
    <citation type="submission" date="2020-11" db="EMBL/GenBank/DDBJ databases">
        <title>Kefir isolates.</title>
        <authorList>
            <person name="Marcisauskas S."/>
            <person name="Kim Y."/>
            <person name="Blasche S."/>
        </authorList>
    </citation>
    <scope>NUCLEOTIDE SEQUENCE</scope>
    <source>
        <strain evidence="13">Olga-1</strain>
    </source>
</reference>
<comment type="subcellular location">
    <subcellularLocation>
        <location evidence="1">Membrane</location>
        <topology evidence="1">Multi-pass membrane protein</topology>
    </subcellularLocation>
</comment>
<protein>
    <recommendedName>
        <fullName evidence="15">P-loop containing nucleoside triphosphate hydrolase protein</fullName>
    </recommendedName>
</protein>
<evidence type="ECO:0000256" key="8">
    <source>
        <dbReference type="ARBA" id="ARBA00022989"/>
    </source>
</evidence>
<dbReference type="CDD" id="cd03244">
    <property type="entry name" value="ABCC_MRP_domain2"/>
    <property type="match status" value="1"/>
</dbReference>
<dbReference type="EMBL" id="PUHW01000281">
    <property type="protein sequence ID" value="KAG0687309.1"/>
    <property type="molecule type" value="Genomic_DNA"/>
</dbReference>
<dbReference type="CDD" id="cd03250">
    <property type="entry name" value="ABCC_MRP_domain1"/>
    <property type="match status" value="1"/>
</dbReference>
<dbReference type="GO" id="GO:0016887">
    <property type="term" value="F:ATP hydrolysis activity"/>
    <property type="evidence" value="ECO:0007669"/>
    <property type="project" value="InterPro"/>
</dbReference>
<dbReference type="GO" id="GO:0008559">
    <property type="term" value="F:ABC-type xenobiotic transporter activity"/>
    <property type="evidence" value="ECO:0007669"/>
    <property type="project" value="TreeGrafter"/>
</dbReference>
<dbReference type="CDD" id="cd18597">
    <property type="entry name" value="ABC_6TM_YOR1_D1_like"/>
    <property type="match status" value="1"/>
</dbReference>
<dbReference type="PROSITE" id="PS50893">
    <property type="entry name" value="ABC_TRANSPORTER_2"/>
    <property type="match status" value="2"/>
</dbReference>
<dbReference type="InterPro" id="IPR017871">
    <property type="entry name" value="ABC_transporter-like_CS"/>
</dbReference>
<dbReference type="SMART" id="SM00382">
    <property type="entry name" value="AAA"/>
    <property type="match status" value="2"/>
</dbReference>
<accession>A0A9P6WHI9</accession>
<dbReference type="InterPro" id="IPR027417">
    <property type="entry name" value="P-loop_NTPase"/>
</dbReference>